<name>A0ABY1NW85_9HYPH</name>
<comment type="caution">
    <text evidence="1">The sequence shown here is derived from an EMBL/GenBank/DDBJ whole genome shotgun (WGS) entry which is preliminary data.</text>
</comment>
<keyword evidence="2" id="KW-1185">Reference proteome</keyword>
<protein>
    <recommendedName>
        <fullName evidence="3">DUF3540 domain-containing protein</fullName>
    </recommendedName>
</protein>
<gene>
    <name evidence="1" type="ORF">SAMN06265374_2080</name>
</gene>
<dbReference type="RefSeq" id="WP_155189967.1">
    <property type="nucleotide sequence ID" value="NZ_BAAAEA010000003.1"/>
</dbReference>
<sequence length="213" mass="22438">MTQKQKTTAREAQSAETAYAAAAAGLETGTVTALITEQEAMVTLQGGAQIHADQAAGCLLAPAIGDTVLVFQQDDTAYILSVLTRHNEVAAEIGVAGAQNVTLKASRKLAVQAPEVNLNARHFAVLAENVTQTGKQLISNFTKSFETIVDKLVNARSISTTAQTRTSAVKETETLKAGILVQNIDSVATQNSDISMITAQEDVRLDAKRVSVG</sequence>
<dbReference type="Pfam" id="PF12059">
    <property type="entry name" value="DUF3540"/>
    <property type="match status" value="1"/>
</dbReference>
<dbReference type="Proteomes" id="UP001157914">
    <property type="component" value="Unassembled WGS sequence"/>
</dbReference>
<evidence type="ECO:0000313" key="1">
    <source>
        <dbReference type="EMBL" id="SMP19948.1"/>
    </source>
</evidence>
<evidence type="ECO:0008006" key="3">
    <source>
        <dbReference type="Google" id="ProtNLM"/>
    </source>
</evidence>
<evidence type="ECO:0000313" key="2">
    <source>
        <dbReference type="Proteomes" id="UP001157914"/>
    </source>
</evidence>
<accession>A0ABY1NW85</accession>
<dbReference type="EMBL" id="FXTT01000002">
    <property type="protein sequence ID" value="SMP19948.1"/>
    <property type="molecule type" value="Genomic_DNA"/>
</dbReference>
<organism evidence="1 2">
    <name type="scientific">Roseibium denhamense</name>
    <dbReference type="NCBI Taxonomy" id="76305"/>
    <lineage>
        <taxon>Bacteria</taxon>
        <taxon>Pseudomonadati</taxon>
        <taxon>Pseudomonadota</taxon>
        <taxon>Alphaproteobacteria</taxon>
        <taxon>Hyphomicrobiales</taxon>
        <taxon>Stappiaceae</taxon>
        <taxon>Roseibium</taxon>
    </lineage>
</organism>
<reference evidence="1 2" key="1">
    <citation type="submission" date="2017-05" db="EMBL/GenBank/DDBJ databases">
        <authorList>
            <person name="Varghese N."/>
            <person name="Submissions S."/>
        </authorList>
    </citation>
    <scope>NUCLEOTIDE SEQUENCE [LARGE SCALE GENOMIC DNA]</scope>
    <source>
        <strain evidence="1 2">DSM 15949</strain>
    </source>
</reference>
<proteinExistence type="predicted"/>
<dbReference type="InterPro" id="IPR021927">
    <property type="entry name" value="DUF3540"/>
</dbReference>